<evidence type="ECO:0000256" key="1">
    <source>
        <dbReference type="SAM" id="MobiDB-lite"/>
    </source>
</evidence>
<name>A0AAE3KM67_9PSEU</name>
<feature type="region of interest" description="Disordered" evidence="1">
    <location>
        <begin position="1"/>
        <end position="42"/>
    </location>
</feature>
<keyword evidence="3" id="KW-1185">Reference proteome</keyword>
<dbReference type="AlphaFoldDB" id="A0AAE3KM67"/>
<sequence length="211" mass="22773">MTGDSAVPPGAAPQAPDPLKITLSPPSAADSSRRTSDTAAEKKARGAWIRPVVEVIRQVCRWIRAVLRRWKIPPAVWKALLITAVGAFVITRWDFSGSPVDSTASQRTDCPSDVTRYFAPGAEDAVLVEAYHTASFVVTICQDASGALHYDGRKRGLPVTPRTHIALPAQKDPFGHVARNGTFEYRMTGSRLVVTNSGRVLVDEAATLISP</sequence>
<feature type="compositionally biased region" description="Basic and acidic residues" evidence="1">
    <location>
        <begin position="31"/>
        <end position="42"/>
    </location>
</feature>
<dbReference type="Proteomes" id="UP001206128">
    <property type="component" value="Unassembled WGS sequence"/>
</dbReference>
<evidence type="ECO:0000313" key="2">
    <source>
        <dbReference type="EMBL" id="MCP2167243.1"/>
    </source>
</evidence>
<gene>
    <name evidence="2" type="ORF">LX83_004116</name>
</gene>
<comment type="caution">
    <text evidence="2">The sequence shown here is derived from an EMBL/GenBank/DDBJ whole genome shotgun (WGS) entry which is preliminary data.</text>
</comment>
<dbReference type="EMBL" id="JAMTCK010000009">
    <property type="protein sequence ID" value="MCP2167243.1"/>
    <property type="molecule type" value="Genomic_DNA"/>
</dbReference>
<organism evidence="2 3">
    <name type="scientific">Goodfellowiella coeruleoviolacea</name>
    <dbReference type="NCBI Taxonomy" id="334858"/>
    <lineage>
        <taxon>Bacteria</taxon>
        <taxon>Bacillati</taxon>
        <taxon>Actinomycetota</taxon>
        <taxon>Actinomycetes</taxon>
        <taxon>Pseudonocardiales</taxon>
        <taxon>Pseudonocardiaceae</taxon>
        <taxon>Goodfellowiella</taxon>
    </lineage>
</organism>
<proteinExistence type="predicted"/>
<reference evidence="2" key="1">
    <citation type="submission" date="2022-06" db="EMBL/GenBank/DDBJ databases">
        <title>Genomic Encyclopedia of Archaeal and Bacterial Type Strains, Phase II (KMG-II): from individual species to whole genera.</title>
        <authorList>
            <person name="Goeker M."/>
        </authorList>
    </citation>
    <scope>NUCLEOTIDE SEQUENCE</scope>
    <source>
        <strain evidence="2">DSM 43935</strain>
    </source>
</reference>
<protein>
    <submittedName>
        <fullName evidence="2">Uncharacterized protein</fullName>
    </submittedName>
</protein>
<accession>A0AAE3KM67</accession>
<evidence type="ECO:0000313" key="3">
    <source>
        <dbReference type="Proteomes" id="UP001206128"/>
    </source>
</evidence>